<evidence type="ECO:0000256" key="1">
    <source>
        <dbReference type="SAM" id="MobiDB-lite"/>
    </source>
</evidence>
<protein>
    <submittedName>
        <fullName evidence="2">Uncharacterized protein</fullName>
    </submittedName>
</protein>
<organism evidence="2 3">
    <name type="scientific">Romboutsia weinsteinii</name>
    <dbReference type="NCBI Taxonomy" id="2020949"/>
    <lineage>
        <taxon>Bacteria</taxon>
        <taxon>Bacillati</taxon>
        <taxon>Bacillota</taxon>
        <taxon>Clostridia</taxon>
        <taxon>Peptostreptococcales</taxon>
        <taxon>Peptostreptococcaceae</taxon>
        <taxon>Romboutsia</taxon>
    </lineage>
</organism>
<comment type="caution">
    <text evidence="2">The sequence shown here is derived from an EMBL/GenBank/DDBJ whole genome shotgun (WGS) entry which is preliminary data.</text>
</comment>
<accession>A0A371J412</accession>
<feature type="compositionally biased region" description="Polar residues" evidence="1">
    <location>
        <begin position="233"/>
        <end position="246"/>
    </location>
</feature>
<evidence type="ECO:0000313" key="3">
    <source>
        <dbReference type="Proteomes" id="UP000215694"/>
    </source>
</evidence>
<dbReference type="RefSeq" id="WP_094369218.1">
    <property type="nucleotide sequence ID" value="NZ_NOJY02000013.1"/>
</dbReference>
<proteinExistence type="predicted"/>
<dbReference type="AlphaFoldDB" id="A0A371J412"/>
<dbReference type="OrthoDB" id="1938401at2"/>
<keyword evidence="3" id="KW-1185">Reference proteome</keyword>
<gene>
    <name evidence="2" type="ORF">CHL78_009370</name>
</gene>
<feature type="region of interest" description="Disordered" evidence="1">
    <location>
        <begin position="229"/>
        <end position="262"/>
    </location>
</feature>
<reference evidence="2 3" key="1">
    <citation type="journal article" date="2017" name="Genome Announc.">
        <title>Draft Genome Sequence of Romboutsia weinsteinii sp. nov. Strain CCRI-19649(T) Isolated from Surface Water.</title>
        <authorList>
            <person name="Maheux A.F."/>
            <person name="Boudreau D.K."/>
            <person name="Berube E."/>
            <person name="Boissinot M."/>
            <person name="Cantin P."/>
            <person name="Raymond F."/>
            <person name="Corbeil J."/>
            <person name="Omar R.F."/>
            <person name="Bergeron M.G."/>
        </authorList>
    </citation>
    <scope>NUCLEOTIDE SEQUENCE [LARGE SCALE GENOMIC DNA]</scope>
    <source>
        <strain evidence="2 3">CCRI-19649</strain>
    </source>
</reference>
<sequence length="262" mass="28979">MHNKKLKGVIAALALGAVLIGGTFAWRGANDSITNVFSSDLSNDSGIDIYEHFDKKGASEIRTGSEQAVNKEVQVRNESEYDSLIRVQLIPIVKDSSGKEIKELSKYVEYTYATENKEINTTDTSVGSWIMVDNNYYYIGNIAPGYFTNKIIDKVWLNPEIAKDDAYKKLSDKEIQFEVKVVAQGVPSTEDAITTDKDDEGNIVGFGLDATSDSELVNALKNVIKIDSKNTEESGSNENAFDSDMSNIDKPDSKKSIFNIFQ</sequence>
<evidence type="ECO:0000313" key="2">
    <source>
        <dbReference type="EMBL" id="RDY27414.1"/>
    </source>
</evidence>
<dbReference type="Proteomes" id="UP000215694">
    <property type="component" value="Unassembled WGS sequence"/>
</dbReference>
<name>A0A371J412_9FIRM</name>
<dbReference type="EMBL" id="NOJY02000013">
    <property type="protein sequence ID" value="RDY27414.1"/>
    <property type="molecule type" value="Genomic_DNA"/>
</dbReference>